<keyword evidence="3" id="KW-1185">Reference proteome</keyword>
<dbReference type="EMBL" id="JBBHLL010000003">
    <property type="protein sequence ID" value="KAK7834889.1"/>
    <property type="molecule type" value="Genomic_DNA"/>
</dbReference>
<reference evidence="2 3" key="1">
    <citation type="journal article" date="2023" name="bioRxiv">
        <title>Conserved and derived expression patterns and positive selection on dental genes reveal complex evolutionary context of ever-growing rodent molars.</title>
        <authorList>
            <person name="Calamari Z.T."/>
            <person name="Song A."/>
            <person name="Cohen E."/>
            <person name="Akter M."/>
            <person name="Roy R.D."/>
            <person name="Hallikas O."/>
            <person name="Christensen M.M."/>
            <person name="Li P."/>
            <person name="Marangoni P."/>
            <person name="Jernvall J."/>
            <person name="Klein O.D."/>
        </authorList>
    </citation>
    <scope>NUCLEOTIDE SEQUENCE [LARGE SCALE GENOMIC DNA]</scope>
    <source>
        <strain evidence="2">V071</strain>
    </source>
</reference>
<evidence type="ECO:0000313" key="3">
    <source>
        <dbReference type="Proteomes" id="UP001488838"/>
    </source>
</evidence>
<evidence type="ECO:0000256" key="1">
    <source>
        <dbReference type="SAM" id="MobiDB-lite"/>
    </source>
</evidence>
<gene>
    <name evidence="2" type="ORF">U0070_022860</name>
</gene>
<sequence length="720" mass="80082">MDGIFGVKGQRVATTQHQVDTLTNRNRLKEFDDVCVSVSQDANFINIDNDITCKEKGEIDNYSPGERDWSFSGLQNSYVVIDANHRLVKPVSSLVTTSALKLTIQDNRLFSWARVREGVRLGRGEIERAACCRGPTGENGRDSEERERNRRMDKEEMRKGNKGWRILGNRVSTWAFLVVPSGVHMSVPGGPFRCPHERAWWPLQVSTWVVLIAPSDVHMSSPMVPPGVHVSMWVVFTAPSGVHVGGLHSYFRSPRFGGDNLIATTGDYTVLLSMTLAMWEMRRLKCGGASIAVIKHHACEGGQKQVIAGEWLELVLITLTGTSQTRRTDAPRTTDRGYHSHPELDPLSPAIHQENALQVNLMGAFISKNHWSGLNPWSLSHHPHWALTGTLPGHPVATLCCGDPDALVHRTPPPHSTLVLQITDWVVLGTMSACNTAVRLAMTKPPKRLGHFYQRVPGRPPLSQMSLDWLSNVLSSSESSLSMVPMASELKASNRFPSGFQPRGSQGTQALSARTSPCFLWSPLLLSSSEFDFNGSHLPLPCCSALKLKRLLATFQASSDWGFQGPRCFHFVSQMMKQEGRTCEGERPPQEHKGQETFAVVSSVKCLAIDLKDITMVGVSGKMPIDLKIKRKESLQRQFPGSRELTCLHFPILRRGPIRDHTFHLEKLVRLIAANDGESKAHVALLEGGAEEGPLQLGRIPGEERLFYIGQHKLKRERRF</sequence>
<feature type="compositionally biased region" description="Basic and acidic residues" evidence="1">
    <location>
        <begin position="139"/>
        <end position="158"/>
    </location>
</feature>
<evidence type="ECO:0000313" key="2">
    <source>
        <dbReference type="EMBL" id="KAK7834889.1"/>
    </source>
</evidence>
<proteinExistence type="predicted"/>
<feature type="region of interest" description="Disordered" evidence="1">
    <location>
        <begin position="133"/>
        <end position="158"/>
    </location>
</feature>
<name>A0AAW0K6F6_MYOGA</name>
<comment type="caution">
    <text evidence="2">The sequence shown here is derived from an EMBL/GenBank/DDBJ whole genome shotgun (WGS) entry which is preliminary data.</text>
</comment>
<dbReference type="AlphaFoldDB" id="A0AAW0K6F6"/>
<protein>
    <submittedName>
        <fullName evidence="2">Uncharacterized protein</fullName>
    </submittedName>
</protein>
<dbReference type="Proteomes" id="UP001488838">
    <property type="component" value="Unassembled WGS sequence"/>
</dbReference>
<accession>A0AAW0K6F6</accession>
<organism evidence="2 3">
    <name type="scientific">Myodes glareolus</name>
    <name type="common">Bank vole</name>
    <name type="synonym">Clethrionomys glareolus</name>
    <dbReference type="NCBI Taxonomy" id="447135"/>
    <lineage>
        <taxon>Eukaryota</taxon>
        <taxon>Metazoa</taxon>
        <taxon>Chordata</taxon>
        <taxon>Craniata</taxon>
        <taxon>Vertebrata</taxon>
        <taxon>Euteleostomi</taxon>
        <taxon>Mammalia</taxon>
        <taxon>Eutheria</taxon>
        <taxon>Euarchontoglires</taxon>
        <taxon>Glires</taxon>
        <taxon>Rodentia</taxon>
        <taxon>Myomorpha</taxon>
        <taxon>Muroidea</taxon>
        <taxon>Cricetidae</taxon>
        <taxon>Arvicolinae</taxon>
        <taxon>Myodes</taxon>
    </lineage>
</organism>